<evidence type="ECO:0000313" key="4">
    <source>
        <dbReference type="EMBL" id="OGZ61947.1"/>
    </source>
</evidence>
<keyword evidence="2" id="KW-0665">Pyrimidine biosynthesis</keyword>
<evidence type="ECO:0000259" key="3">
    <source>
        <dbReference type="Pfam" id="PF00156"/>
    </source>
</evidence>
<reference evidence="4 5" key="1">
    <citation type="journal article" date="2016" name="Nat. Commun.">
        <title>Thousands of microbial genomes shed light on interconnected biogeochemical processes in an aquifer system.</title>
        <authorList>
            <person name="Anantharaman K."/>
            <person name="Brown C.T."/>
            <person name="Hug L.A."/>
            <person name="Sharon I."/>
            <person name="Castelle C.J."/>
            <person name="Probst A.J."/>
            <person name="Thomas B.C."/>
            <person name="Singh A."/>
            <person name="Wilkins M.J."/>
            <person name="Karaoz U."/>
            <person name="Brodie E.L."/>
            <person name="Williams K.H."/>
            <person name="Hubbard S.S."/>
            <person name="Banfield J.F."/>
        </authorList>
    </citation>
    <scope>NUCLEOTIDE SEQUENCE [LARGE SCALE GENOMIC DNA]</scope>
</reference>
<dbReference type="PANTHER" id="PTHR19278:SF9">
    <property type="entry name" value="URIDINE 5'-MONOPHOSPHATE SYNTHASE"/>
    <property type="match status" value="1"/>
</dbReference>
<dbReference type="InterPro" id="IPR000836">
    <property type="entry name" value="PRTase_dom"/>
</dbReference>
<dbReference type="GO" id="GO:0019856">
    <property type="term" value="P:pyrimidine nucleobase biosynthetic process"/>
    <property type="evidence" value="ECO:0007669"/>
    <property type="project" value="TreeGrafter"/>
</dbReference>
<dbReference type="Gene3D" id="3.40.50.2020">
    <property type="match status" value="1"/>
</dbReference>
<organism evidence="4 5">
    <name type="scientific">Candidatus Spechtbacteria bacterium RIFCSPLOWO2_01_FULL_46_10</name>
    <dbReference type="NCBI Taxonomy" id="1802163"/>
    <lineage>
        <taxon>Bacteria</taxon>
        <taxon>Candidatus Spechtiibacteriota</taxon>
    </lineage>
</organism>
<evidence type="ECO:0000256" key="1">
    <source>
        <dbReference type="ARBA" id="ARBA00004725"/>
    </source>
</evidence>
<sequence>MSRKIIREAFKDIFGSLGVVKSGHFELNNGKHSGAYIDKETLYNYPTLFSIFCNCLVDYFLSDSYPNEFDVVLGPKSGGAFLAIELAIEYEAYCGYGELDILEIDPKNDGADQELTAEELVISITNAVSESPILAIFAQKDPNGRYYLRGSDKMLLQDKCVLIVDDVFTSGDTVRQVIELARESGAEIAGIFVVWDRSGGKLEALGGELGIYTTAFEVLHFTEWDIKDCPLCANGVSINTELGRGGKK</sequence>
<dbReference type="CDD" id="cd06223">
    <property type="entry name" value="PRTases_typeI"/>
    <property type="match status" value="1"/>
</dbReference>
<dbReference type="PANTHER" id="PTHR19278">
    <property type="entry name" value="OROTATE PHOSPHORIBOSYLTRANSFERASE"/>
    <property type="match status" value="1"/>
</dbReference>
<evidence type="ECO:0000313" key="5">
    <source>
        <dbReference type="Proteomes" id="UP000179153"/>
    </source>
</evidence>
<dbReference type="GO" id="GO:0006222">
    <property type="term" value="P:UMP biosynthetic process"/>
    <property type="evidence" value="ECO:0007669"/>
    <property type="project" value="TreeGrafter"/>
</dbReference>
<feature type="domain" description="Phosphoribosyltransferase" evidence="3">
    <location>
        <begin position="61"/>
        <end position="203"/>
    </location>
</feature>
<accession>A0A1G2HHJ0</accession>
<dbReference type="GO" id="GO:0004588">
    <property type="term" value="F:orotate phosphoribosyltransferase activity"/>
    <property type="evidence" value="ECO:0007669"/>
    <property type="project" value="TreeGrafter"/>
</dbReference>
<comment type="caution">
    <text evidence="4">The sequence shown here is derived from an EMBL/GenBank/DDBJ whole genome shotgun (WGS) entry which is preliminary data.</text>
</comment>
<dbReference type="AlphaFoldDB" id="A0A1G2HHJ0"/>
<dbReference type="InterPro" id="IPR029057">
    <property type="entry name" value="PRTase-like"/>
</dbReference>
<evidence type="ECO:0000256" key="2">
    <source>
        <dbReference type="ARBA" id="ARBA00022975"/>
    </source>
</evidence>
<dbReference type="EMBL" id="MHOI01000006">
    <property type="protein sequence ID" value="OGZ61947.1"/>
    <property type="molecule type" value="Genomic_DNA"/>
</dbReference>
<gene>
    <name evidence="4" type="ORF">A2932_01940</name>
</gene>
<dbReference type="SUPFAM" id="SSF53271">
    <property type="entry name" value="PRTase-like"/>
    <property type="match status" value="1"/>
</dbReference>
<dbReference type="Proteomes" id="UP000179153">
    <property type="component" value="Unassembled WGS sequence"/>
</dbReference>
<dbReference type="Pfam" id="PF00156">
    <property type="entry name" value="Pribosyltran"/>
    <property type="match status" value="1"/>
</dbReference>
<comment type="pathway">
    <text evidence="1">Pyrimidine metabolism; UMP biosynthesis via de novo pathway.</text>
</comment>
<protein>
    <recommendedName>
        <fullName evidence="3">Phosphoribosyltransferase domain-containing protein</fullName>
    </recommendedName>
</protein>
<dbReference type="STRING" id="1802163.A2932_01940"/>
<proteinExistence type="predicted"/>
<name>A0A1G2HHJ0_9BACT</name>